<dbReference type="Pfam" id="PF00989">
    <property type="entry name" value="PAS"/>
    <property type="match status" value="1"/>
</dbReference>
<evidence type="ECO:0000256" key="14">
    <source>
        <dbReference type="ARBA" id="ARBA00023026"/>
    </source>
</evidence>
<name>A0ABV6S943_9SPHN</name>
<keyword evidence="16" id="KW-0175">Coiled coil</keyword>
<keyword evidence="11" id="KW-0418">Kinase</keyword>
<dbReference type="InterPro" id="IPR035965">
    <property type="entry name" value="PAS-like_dom_sf"/>
</dbReference>
<evidence type="ECO:0000256" key="4">
    <source>
        <dbReference type="ARBA" id="ARBA00022553"/>
    </source>
</evidence>
<dbReference type="InterPro" id="IPR001610">
    <property type="entry name" value="PAC"/>
</dbReference>
<dbReference type="Gene3D" id="3.30.450.20">
    <property type="entry name" value="PAS domain"/>
    <property type="match status" value="2"/>
</dbReference>
<evidence type="ECO:0000256" key="16">
    <source>
        <dbReference type="SAM" id="Coils"/>
    </source>
</evidence>
<dbReference type="PANTHER" id="PTHR41523">
    <property type="entry name" value="TWO-COMPONENT SYSTEM SENSOR PROTEIN"/>
    <property type="match status" value="1"/>
</dbReference>
<evidence type="ECO:0000256" key="11">
    <source>
        <dbReference type="ARBA" id="ARBA00022777"/>
    </source>
</evidence>
<dbReference type="PROSITE" id="PS50113">
    <property type="entry name" value="PAC"/>
    <property type="match status" value="2"/>
</dbReference>
<keyword evidence="14" id="KW-0843">Virulence</keyword>
<evidence type="ECO:0000256" key="12">
    <source>
        <dbReference type="ARBA" id="ARBA00022840"/>
    </source>
</evidence>
<dbReference type="EMBL" id="JBHLTM010000055">
    <property type="protein sequence ID" value="MFC0685757.1"/>
    <property type="molecule type" value="Genomic_DNA"/>
</dbReference>
<comment type="caution">
    <text evidence="19">The sequence shown here is derived from an EMBL/GenBank/DDBJ whole genome shotgun (WGS) entry which is preliminary data.</text>
</comment>
<evidence type="ECO:0000256" key="7">
    <source>
        <dbReference type="ARBA" id="ARBA00022643"/>
    </source>
</evidence>
<protein>
    <recommendedName>
        <fullName evidence="2">histidine kinase</fullName>
        <ecNumber evidence="2">2.7.13.3</ecNumber>
    </recommendedName>
</protein>
<comment type="catalytic activity">
    <reaction evidence="1">
        <text>ATP + protein L-histidine = ADP + protein N-phospho-L-histidine.</text>
        <dbReference type="EC" id="2.7.13.3"/>
    </reaction>
</comment>
<evidence type="ECO:0000256" key="6">
    <source>
        <dbReference type="ARBA" id="ARBA00022630"/>
    </source>
</evidence>
<dbReference type="Pfam" id="PF07536">
    <property type="entry name" value="HWE_HK"/>
    <property type="match status" value="1"/>
</dbReference>
<keyword evidence="9" id="KW-0677">Repeat</keyword>
<dbReference type="PROSITE" id="PS50112">
    <property type="entry name" value="PAS"/>
    <property type="match status" value="2"/>
</dbReference>
<organism evidence="19 20">
    <name type="scientific">Novosphingobium clariflavum</name>
    <dbReference type="NCBI Taxonomy" id="2029884"/>
    <lineage>
        <taxon>Bacteria</taxon>
        <taxon>Pseudomonadati</taxon>
        <taxon>Pseudomonadota</taxon>
        <taxon>Alphaproteobacteria</taxon>
        <taxon>Sphingomonadales</taxon>
        <taxon>Sphingomonadaceae</taxon>
        <taxon>Novosphingobium</taxon>
    </lineage>
</organism>
<keyword evidence="5" id="KW-0716">Sensory transduction</keyword>
<feature type="domain" description="PAS" evidence="17">
    <location>
        <begin position="10"/>
        <end position="80"/>
    </location>
</feature>
<keyword evidence="7" id="KW-0288">FMN</keyword>
<evidence type="ECO:0000256" key="3">
    <source>
        <dbReference type="ARBA" id="ARBA00022543"/>
    </source>
</evidence>
<proteinExistence type="predicted"/>
<dbReference type="Pfam" id="PF08447">
    <property type="entry name" value="PAS_3"/>
    <property type="match status" value="1"/>
</dbReference>
<dbReference type="SMART" id="SM00911">
    <property type="entry name" value="HWE_HK"/>
    <property type="match status" value="1"/>
</dbReference>
<keyword evidence="12" id="KW-0067">ATP-binding</keyword>
<keyword evidence="8" id="KW-0808">Transferase</keyword>
<feature type="coiled-coil region" evidence="16">
    <location>
        <begin position="252"/>
        <end position="312"/>
    </location>
</feature>
<dbReference type="NCBIfam" id="TIGR00229">
    <property type="entry name" value="sensory_box"/>
    <property type="match status" value="2"/>
</dbReference>
<evidence type="ECO:0000259" key="18">
    <source>
        <dbReference type="PROSITE" id="PS50113"/>
    </source>
</evidence>
<keyword evidence="13" id="KW-0157">Chromophore</keyword>
<dbReference type="PANTHER" id="PTHR41523:SF7">
    <property type="entry name" value="HISTIDINE KINASE"/>
    <property type="match status" value="1"/>
</dbReference>
<dbReference type="InterPro" id="IPR013767">
    <property type="entry name" value="PAS_fold"/>
</dbReference>
<feature type="domain" description="PAC" evidence="18">
    <location>
        <begin position="209"/>
        <end position="261"/>
    </location>
</feature>
<dbReference type="EC" id="2.7.13.3" evidence="2"/>
<dbReference type="InterPro" id="IPR036890">
    <property type="entry name" value="HATPase_C_sf"/>
</dbReference>
<reference evidence="19 20" key="1">
    <citation type="submission" date="2024-09" db="EMBL/GenBank/DDBJ databases">
        <authorList>
            <person name="Sun Q."/>
            <person name="Mori K."/>
        </authorList>
    </citation>
    <scope>NUCLEOTIDE SEQUENCE [LARGE SCALE GENOMIC DNA]</scope>
    <source>
        <strain evidence="19 20">CICC 11035S</strain>
    </source>
</reference>
<dbReference type="InterPro" id="IPR000700">
    <property type="entry name" value="PAS-assoc_C"/>
</dbReference>
<dbReference type="Gene3D" id="3.30.565.10">
    <property type="entry name" value="Histidine kinase-like ATPase, C-terminal domain"/>
    <property type="match status" value="1"/>
</dbReference>
<sequence length="460" mass="50248">MSAAQPGADAAAFLAAIVESSDDAIVGKSLDGTILSWNHAAERIFGWPAAEIVGMNVRTLIPEDRQAEEDAIIASIMRGEHVPTFETVRRRKDGSAVDVAVTVSPVRDAGGTVFAASKIARDIGPKKRTLRLLEDSEARLSMLADNMAQLAWIAGSDGKVIWRNKRWFDYTGTTPEEMERGGRQSVQHPDHIGPVNARFRAHLASGEDWEDTFPLRSASGEWRWFLSRATAIRDDQGRIAYWFGTNTDVTAMRDAEERIELLLQEVNHRSKNMLAIIQSLARRTDVARPDFLQRLEQRIQGLSANQDLLVRRAWSPVPVCEMVEVQLRSFGEAASQVECRGPEVMLSPSAAEALAMAIHEMGTNAHKYGALSVPGGRVLVAWTLDEADGARDTAQGGTAPGFRISWRESGGPPVAPPAKLGFGSRIIVDVPRVKLSAQVTTTYEPGGFVWELACTLSAIS</sequence>
<keyword evidence="4" id="KW-0597">Phosphoprotein</keyword>
<dbReference type="CDD" id="cd00130">
    <property type="entry name" value="PAS"/>
    <property type="match status" value="2"/>
</dbReference>
<evidence type="ECO:0000313" key="20">
    <source>
        <dbReference type="Proteomes" id="UP001589858"/>
    </source>
</evidence>
<keyword evidence="10" id="KW-0547">Nucleotide-binding</keyword>
<dbReference type="InterPro" id="IPR000014">
    <property type="entry name" value="PAS"/>
</dbReference>
<keyword evidence="6" id="KW-0285">Flavoprotein</keyword>
<dbReference type="InterPro" id="IPR013655">
    <property type="entry name" value="PAS_fold_3"/>
</dbReference>
<gene>
    <name evidence="19" type="ORF">ACFFF8_14240</name>
</gene>
<keyword evidence="3" id="KW-0600">Photoreceptor protein</keyword>
<dbReference type="SUPFAM" id="SSF55785">
    <property type="entry name" value="PYP-like sensor domain (PAS domain)"/>
    <property type="match status" value="2"/>
</dbReference>
<evidence type="ECO:0000256" key="1">
    <source>
        <dbReference type="ARBA" id="ARBA00000085"/>
    </source>
</evidence>
<dbReference type="Proteomes" id="UP001589858">
    <property type="component" value="Unassembled WGS sequence"/>
</dbReference>
<accession>A0ABV6S943</accession>
<dbReference type="SMART" id="SM00091">
    <property type="entry name" value="PAS"/>
    <property type="match status" value="2"/>
</dbReference>
<evidence type="ECO:0000256" key="8">
    <source>
        <dbReference type="ARBA" id="ARBA00022679"/>
    </source>
</evidence>
<keyword evidence="20" id="KW-1185">Reference proteome</keyword>
<evidence type="ECO:0000256" key="2">
    <source>
        <dbReference type="ARBA" id="ARBA00012438"/>
    </source>
</evidence>
<evidence type="ECO:0000256" key="5">
    <source>
        <dbReference type="ARBA" id="ARBA00022606"/>
    </source>
</evidence>
<dbReference type="SMART" id="SM00086">
    <property type="entry name" value="PAC"/>
    <property type="match status" value="2"/>
</dbReference>
<dbReference type="RefSeq" id="WP_267219340.1">
    <property type="nucleotide sequence ID" value="NZ_JAPCWC010000003.1"/>
</dbReference>
<evidence type="ECO:0000259" key="17">
    <source>
        <dbReference type="PROSITE" id="PS50112"/>
    </source>
</evidence>
<evidence type="ECO:0000256" key="9">
    <source>
        <dbReference type="ARBA" id="ARBA00022737"/>
    </source>
</evidence>
<evidence type="ECO:0000256" key="10">
    <source>
        <dbReference type="ARBA" id="ARBA00022741"/>
    </source>
</evidence>
<dbReference type="InterPro" id="IPR011102">
    <property type="entry name" value="Sig_transdc_His_kinase_HWE"/>
</dbReference>
<keyword evidence="15" id="KW-0675">Receptor</keyword>
<feature type="domain" description="PAC" evidence="18">
    <location>
        <begin position="83"/>
        <end position="135"/>
    </location>
</feature>
<evidence type="ECO:0000256" key="15">
    <source>
        <dbReference type="ARBA" id="ARBA00023170"/>
    </source>
</evidence>
<feature type="domain" description="PAS" evidence="17">
    <location>
        <begin position="136"/>
        <end position="206"/>
    </location>
</feature>
<evidence type="ECO:0000256" key="13">
    <source>
        <dbReference type="ARBA" id="ARBA00022991"/>
    </source>
</evidence>
<evidence type="ECO:0000313" key="19">
    <source>
        <dbReference type="EMBL" id="MFC0685757.1"/>
    </source>
</evidence>